<organism evidence="2 3">
    <name type="scientific">Anthostomella pinea</name>
    <dbReference type="NCBI Taxonomy" id="933095"/>
    <lineage>
        <taxon>Eukaryota</taxon>
        <taxon>Fungi</taxon>
        <taxon>Dikarya</taxon>
        <taxon>Ascomycota</taxon>
        <taxon>Pezizomycotina</taxon>
        <taxon>Sordariomycetes</taxon>
        <taxon>Xylariomycetidae</taxon>
        <taxon>Xylariales</taxon>
        <taxon>Xylariaceae</taxon>
        <taxon>Anthostomella</taxon>
    </lineage>
</organism>
<comment type="caution">
    <text evidence="2">The sequence shown here is derived from an EMBL/GenBank/DDBJ whole genome shotgun (WGS) entry which is preliminary data.</text>
</comment>
<feature type="compositionally biased region" description="Acidic residues" evidence="1">
    <location>
        <begin position="293"/>
        <end position="314"/>
    </location>
</feature>
<reference evidence="2" key="1">
    <citation type="submission" date="2023-10" db="EMBL/GenBank/DDBJ databases">
        <authorList>
            <person name="Hackl T."/>
        </authorList>
    </citation>
    <scope>NUCLEOTIDE SEQUENCE</scope>
</reference>
<dbReference type="AlphaFoldDB" id="A0AAI8V8D2"/>
<keyword evidence="3" id="KW-1185">Reference proteome</keyword>
<evidence type="ECO:0000313" key="2">
    <source>
        <dbReference type="EMBL" id="CAJ2500304.1"/>
    </source>
</evidence>
<dbReference type="EMBL" id="CAUWAG010000003">
    <property type="protein sequence ID" value="CAJ2500304.1"/>
    <property type="molecule type" value="Genomic_DNA"/>
</dbReference>
<feature type="compositionally biased region" description="Basic and acidic residues" evidence="1">
    <location>
        <begin position="227"/>
        <end position="257"/>
    </location>
</feature>
<proteinExistence type="predicted"/>
<name>A0AAI8V8D2_9PEZI</name>
<feature type="region of interest" description="Disordered" evidence="1">
    <location>
        <begin position="222"/>
        <end position="334"/>
    </location>
</feature>
<evidence type="ECO:0000313" key="3">
    <source>
        <dbReference type="Proteomes" id="UP001295740"/>
    </source>
</evidence>
<protein>
    <submittedName>
        <fullName evidence="2">Uu.00g031570.m01.CDS01</fullName>
    </submittedName>
</protein>
<evidence type="ECO:0000256" key="1">
    <source>
        <dbReference type="SAM" id="MobiDB-lite"/>
    </source>
</evidence>
<gene>
    <name evidence="2" type="ORF">KHLLAP_LOCUS772</name>
</gene>
<sequence length="352" mass="39750">MFMAILKTPPTMYVGLGTALNMFGYRARDNGFGVRHRAANDAVRTLAALHGLTYQRNITELVLKQYDLGEIQVFASVQSLKSKLHRAFVHVGGHELPSELDTTQKLAIFAHKYNPIAVAADTSNHPRRPYGGGIHTPGMTFGCVCFKDKAALLKFVHATNHLQFGHVRLRVERAPMPAGIRHAKIDKGTPIRRMRQRRRKSEKKQEFDCWKDSFGKLFALPDNEAGVPRRPEYVGEHKTSHQDVAAKGDIIEHKDAIDIEEENHEEDNHEEVGHGEGGYEEGDHEEDNHEAANQEEDGQEEDHEEDDQKEDDHEESMSSLTIQPEVKKRKARTAFSKLAVKMRLGRTAVLGR</sequence>
<dbReference type="Proteomes" id="UP001295740">
    <property type="component" value="Unassembled WGS sequence"/>
</dbReference>
<accession>A0AAI8V8D2</accession>